<organism evidence="5">
    <name type="scientific">hydrothermal vent metagenome</name>
    <dbReference type="NCBI Taxonomy" id="652676"/>
    <lineage>
        <taxon>unclassified sequences</taxon>
        <taxon>metagenomes</taxon>
        <taxon>ecological metagenomes</taxon>
    </lineage>
</organism>
<name>A0A3B1AKW1_9ZZZZ</name>
<dbReference type="Pfam" id="PF01451">
    <property type="entry name" value="LMWPc"/>
    <property type="match status" value="1"/>
</dbReference>
<dbReference type="EMBL" id="UOFU01000156">
    <property type="protein sequence ID" value="VAW98989.1"/>
    <property type="molecule type" value="Genomic_DNA"/>
</dbReference>
<dbReference type="PANTHER" id="PTHR43428">
    <property type="entry name" value="ARSENATE REDUCTASE"/>
    <property type="match status" value="1"/>
</dbReference>
<dbReference type="PANTHER" id="PTHR43428:SF1">
    <property type="entry name" value="ARSENATE REDUCTASE"/>
    <property type="match status" value="1"/>
</dbReference>
<dbReference type="InterPro" id="IPR036196">
    <property type="entry name" value="Ptyr_pPase_sf"/>
</dbReference>
<comment type="similarity">
    <text evidence="1">Belongs to the low molecular weight phosphotyrosine protein phosphatase family.</text>
</comment>
<dbReference type="Gene3D" id="3.40.50.2300">
    <property type="match status" value="1"/>
</dbReference>
<reference evidence="5" key="1">
    <citation type="submission" date="2018-06" db="EMBL/GenBank/DDBJ databases">
        <authorList>
            <person name="Zhirakovskaya E."/>
        </authorList>
    </citation>
    <scope>NUCLEOTIDE SEQUENCE</scope>
</reference>
<protein>
    <submittedName>
        <fullName evidence="5">Arsenate reductase thioredoxin-coupled, LMWP family</fullName>
        <ecNumber evidence="5">1.20.4.4</ecNumber>
    </submittedName>
</protein>
<dbReference type="InterPro" id="IPR023485">
    <property type="entry name" value="Ptyr_pPase"/>
</dbReference>
<evidence type="ECO:0000313" key="5">
    <source>
        <dbReference type="EMBL" id="VAW98989.1"/>
    </source>
</evidence>
<dbReference type="EC" id="1.20.4.4" evidence="5"/>
<dbReference type="CDD" id="cd16345">
    <property type="entry name" value="LMWP_ArsC"/>
    <property type="match status" value="1"/>
</dbReference>
<dbReference type="GO" id="GO:0004725">
    <property type="term" value="F:protein tyrosine phosphatase activity"/>
    <property type="evidence" value="ECO:0007669"/>
    <property type="project" value="InterPro"/>
</dbReference>
<keyword evidence="2" id="KW-0378">Hydrolase</keyword>
<feature type="domain" description="Phosphotyrosine protein phosphatase I" evidence="4">
    <location>
        <begin position="1"/>
        <end position="134"/>
    </location>
</feature>
<evidence type="ECO:0000259" key="4">
    <source>
        <dbReference type="SMART" id="SM00226"/>
    </source>
</evidence>
<dbReference type="SMART" id="SM00226">
    <property type="entry name" value="LMWPc"/>
    <property type="match status" value="1"/>
</dbReference>
<keyword evidence="5" id="KW-0560">Oxidoreductase</keyword>
<dbReference type="AlphaFoldDB" id="A0A3B1AKW1"/>
<dbReference type="GO" id="GO:0030612">
    <property type="term" value="F:arsenate reductase (thioredoxin) activity"/>
    <property type="evidence" value="ECO:0007669"/>
    <property type="project" value="UniProtKB-EC"/>
</dbReference>
<evidence type="ECO:0000256" key="3">
    <source>
        <dbReference type="ARBA" id="ARBA00022849"/>
    </source>
</evidence>
<dbReference type="InterPro" id="IPR017867">
    <property type="entry name" value="Tyr_phospatase_low_mol_wt"/>
</dbReference>
<accession>A0A3B1AKW1</accession>
<sequence length="141" mass="15438">MNLLFLCTGNACRSQMAEGWGRRFGGDWLQVQSVGIEAHGKNPRAIAVMAEAGVDISSQESTRVTDEMLAAADMLVTVCGHADEHCPALPASLRKMHWPLDDPARATGSEEEIMAMFHASCDAIRQRVLTLINDLQQEQQT</sequence>
<evidence type="ECO:0000256" key="1">
    <source>
        <dbReference type="ARBA" id="ARBA00011063"/>
    </source>
</evidence>
<proteinExistence type="inferred from homology"/>
<dbReference type="GO" id="GO:0046685">
    <property type="term" value="P:response to arsenic-containing substance"/>
    <property type="evidence" value="ECO:0007669"/>
    <property type="project" value="UniProtKB-KW"/>
</dbReference>
<gene>
    <name evidence="5" type="ORF">MNBD_GAMMA20-771</name>
</gene>
<dbReference type="PRINTS" id="PR00719">
    <property type="entry name" value="LMWPTPASE"/>
</dbReference>
<keyword evidence="3" id="KW-0059">Arsenical resistance</keyword>
<dbReference type="SUPFAM" id="SSF52788">
    <property type="entry name" value="Phosphotyrosine protein phosphatases I"/>
    <property type="match status" value="1"/>
</dbReference>
<evidence type="ECO:0000256" key="2">
    <source>
        <dbReference type="ARBA" id="ARBA00022801"/>
    </source>
</evidence>